<comment type="subcellular location">
    <subcellularLocation>
        <location evidence="1">Membrane</location>
        <topology evidence="1">Multi-pass membrane protein</topology>
    </subcellularLocation>
</comment>
<dbReference type="InterPro" id="IPR052337">
    <property type="entry name" value="SAT4-like"/>
</dbReference>
<gene>
    <name evidence="7" type="ORF">UCRPC4_g03400</name>
</gene>
<evidence type="ECO:0000256" key="3">
    <source>
        <dbReference type="ARBA" id="ARBA00022989"/>
    </source>
</evidence>
<keyword evidence="2" id="KW-0812">Transmembrane</keyword>
<evidence type="ECO:0000256" key="1">
    <source>
        <dbReference type="ARBA" id="ARBA00004141"/>
    </source>
</evidence>
<protein>
    <submittedName>
        <fullName evidence="7">Putative integral membrane protein</fullName>
    </submittedName>
</protein>
<reference evidence="7 8" key="2">
    <citation type="submission" date="2015-05" db="EMBL/GenBank/DDBJ databases">
        <authorList>
            <person name="Morales-Cruz A."/>
            <person name="Amrine K.C."/>
            <person name="Cantu D."/>
        </authorList>
    </citation>
    <scope>NUCLEOTIDE SEQUENCE [LARGE SCALE GENOMIC DNA]</scope>
    <source>
        <strain evidence="7">UCRPC4</strain>
    </source>
</reference>
<evidence type="ECO:0000259" key="6">
    <source>
        <dbReference type="Pfam" id="PF20684"/>
    </source>
</evidence>
<dbReference type="AlphaFoldDB" id="A0A0G2EHW0"/>
<dbReference type="EMBL" id="LCWF01000080">
    <property type="protein sequence ID" value="KKY21984.1"/>
    <property type="molecule type" value="Genomic_DNA"/>
</dbReference>
<sequence length="171" mass="19202">MQLPLRTKVSFMALCGIGVFAAAAALANTIEMASYASDQLKLTWLYHTAIWHAMEMDIIVIAASIPTIRPLFTLVSNRISGIRTLDVGLDNNRMMGEKTYLTSWTGYTSNQLAPLGIARSPDDRRLGNVIVIEGGIREDPKWHNGWYKKTNTFVRFDDMRTNMSIVDKSFV</sequence>
<evidence type="ECO:0000256" key="4">
    <source>
        <dbReference type="ARBA" id="ARBA00023136"/>
    </source>
</evidence>
<feature type="domain" description="Rhodopsin" evidence="6">
    <location>
        <begin position="1"/>
        <end position="73"/>
    </location>
</feature>
<reference evidence="7 8" key="1">
    <citation type="submission" date="2015-05" db="EMBL/GenBank/DDBJ databases">
        <title>Distinctive expansion of gene families associated with plant cell wall degradation and secondary metabolism in the genomes of grapevine trunk pathogens.</title>
        <authorList>
            <person name="Lawrence D.P."/>
            <person name="Travadon R."/>
            <person name="Rolshausen P.E."/>
            <person name="Baumgartner K."/>
        </authorList>
    </citation>
    <scope>NUCLEOTIDE SEQUENCE [LARGE SCALE GENOMIC DNA]</scope>
    <source>
        <strain evidence="7">UCRPC4</strain>
    </source>
</reference>
<evidence type="ECO:0000256" key="5">
    <source>
        <dbReference type="ARBA" id="ARBA00038359"/>
    </source>
</evidence>
<dbReference type="Pfam" id="PF20684">
    <property type="entry name" value="Fung_rhodopsin"/>
    <property type="match status" value="1"/>
</dbReference>
<keyword evidence="4" id="KW-0472">Membrane</keyword>
<dbReference type="Proteomes" id="UP000053317">
    <property type="component" value="Unassembled WGS sequence"/>
</dbReference>
<evidence type="ECO:0000256" key="2">
    <source>
        <dbReference type="ARBA" id="ARBA00022692"/>
    </source>
</evidence>
<dbReference type="OrthoDB" id="3923077at2759"/>
<dbReference type="PANTHER" id="PTHR33048:SF47">
    <property type="entry name" value="INTEGRAL MEMBRANE PROTEIN-RELATED"/>
    <property type="match status" value="1"/>
</dbReference>
<evidence type="ECO:0000313" key="8">
    <source>
        <dbReference type="Proteomes" id="UP000053317"/>
    </source>
</evidence>
<proteinExistence type="inferred from homology"/>
<name>A0A0G2EHW0_PHACM</name>
<comment type="similarity">
    <text evidence="5">Belongs to the SAT4 family.</text>
</comment>
<accession>A0A0G2EHW0</accession>
<comment type="caution">
    <text evidence="7">The sequence shown here is derived from an EMBL/GenBank/DDBJ whole genome shotgun (WGS) entry which is preliminary data.</text>
</comment>
<dbReference type="InterPro" id="IPR049326">
    <property type="entry name" value="Rhodopsin_dom_fungi"/>
</dbReference>
<dbReference type="GO" id="GO:0016020">
    <property type="term" value="C:membrane"/>
    <property type="evidence" value="ECO:0007669"/>
    <property type="project" value="UniProtKB-SubCell"/>
</dbReference>
<dbReference type="PANTHER" id="PTHR33048">
    <property type="entry name" value="PTH11-LIKE INTEGRAL MEMBRANE PROTEIN (AFU_ORTHOLOGUE AFUA_5G11245)"/>
    <property type="match status" value="1"/>
</dbReference>
<keyword evidence="3" id="KW-1133">Transmembrane helix</keyword>
<organism evidence="7 8">
    <name type="scientific">Phaeomoniella chlamydospora</name>
    <name type="common">Phaeoacremonium chlamydosporum</name>
    <dbReference type="NCBI Taxonomy" id="158046"/>
    <lineage>
        <taxon>Eukaryota</taxon>
        <taxon>Fungi</taxon>
        <taxon>Dikarya</taxon>
        <taxon>Ascomycota</taxon>
        <taxon>Pezizomycotina</taxon>
        <taxon>Eurotiomycetes</taxon>
        <taxon>Chaetothyriomycetidae</taxon>
        <taxon>Phaeomoniellales</taxon>
        <taxon>Phaeomoniellaceae</taxon>
        <taxon>Phaeomoniella</taxon>
    </lineage>
</organism>
<keyword evidence="8" id="KW-1185">Reference proteome</keyword>
<evidence type="ECO:0000313" key="7">
    <source>
        <dbReference type="EMBL" id="KKY21984.1"/>
    </source>
</evidence>